<dbReference type="Gene3D" id="1.10.30.50">
    <property type="match status" value="1"/>
</dbReference>
<evidence type="ECO:0008006" key="3">
    <source>
        <dbReference type="Google" id="ProtNLM"/>
    </source>
</evidence>
<protein>
    <recommendedName>
        <fullName evidence="3">HNH endonuclease</fullName>
    </recommendedName>
</protein>
<name>A0ABX4YTF6_9PSED</name>
<sequence>MIKIDRSRGVEPATLGAAAALEIAENEARVEQGITRKNKLKFTAYSDAAVKVELIKIFGRKCCYCESLLKGTQRSAIEHYRPKASLRIAKADGTYESRIGYYWLGGDWDNFLISCSDCNSTITHEHQDGGTAVSGKGTYFPIMVEKQRATCPDEILREQPILLNPCVDEPSEHIYFSEDGAVHALELGGVRSLRGAGTIELIGLHRSELVQMRARHRYIVLSAIRHTVKAMEEGCDPGADLEDLLRLLKPGEPYLAYTHMLVRNYMVNYLEMLGLDEMM</sequence>
<comment type="caution">
    <text evidence="1">The sequence shown here is derived from an EMBL/GenBank/DDBJ whole genome shotgun (WGS) entry which is preliminary data.</text>
</comment>
<organism evidence="1 2">
    <name type="scientific">Pseudomonas avellanae pv. morsprunorum</name>
    <dbReference type="NCBI Taxonomy" id="3380385"/>
    <lineage>
        <taxon>Bacteria</taxon>
        <taxon>Pseudomonadati</taxon>
        <taxon>Pseudomonadota</taxon>
        <taxon>Gammaproteobacteria</taxon>
        <taxon>Pseudomonadales</taxon>
        <taxon>Pseudomonadaceae</taxon>
        <taxon>Pseudomonas</taxon>
    </lineage>
</organism>
<accession>A0ABX4YTF6</accession>
<reference evidence="1 2" key="1">
    <citation type="submission" date="2016-10" db="EMBL/GenBank/DDBJ databases">
        <title>Comparative genomics of Pseudomonas syringae.</title>
        <authorList>
            <person name="Hulin M.T."/>
        </authorList>
    </citation>
    <scope>NUCLEOTIDE SEQUENCE [LARGE SCALE GENOMIC DNA]</scope>
    <source>
        <strain evidence="2">R2-5255</strain>
    </source>
</reference>
<dbReference type="Proteomes" id="UP000237477">
    <property type="component" value="Unassembled WGS sequence"/>
</dbReference>
<keyword evidence="2" id="KW-1185">Reference proteome</keyword>
<evidence type="ECO:0000313" key="2">
    <source>
        <dbReference type="Proteomes" id="UP000237477"/>
    </source>
</evidence>
<dbReference type="RefSeq" id="WP_057415343.1">
    <property type="nucleotide sequence ID" value="NZ_MLEC01000040.1"/>
</dbReference>
<dbReference type="EMBL" id="MLEC01000040">
    <property type="protein sequence ID" value="POC86218.1"/>
    <property type="molecule type" value="Genomic_DNA"/>
</dbReference>
<gene>
    <name evidence="1" type="ORF">BKM26_20900</name>
</gene>
<proteinExistence type="predicted"/>
<evidence type="ECO:0000313" key="1">
    <source>
        <dbReference type="EMBL" id="POC86218.1"/>
    </source>
</evidence>